<evidence type="ECO:0000313" key="1">
    <source>
        <dbReference type="EMBL" id="OTF81217.1"/>
    </source>
</evidence>
<proteinExistence type="predicted"/>
<dbReference type="Proteomes" id="UP000194236">
    <property type="component" value="Unassembled WGS sequence"/>
</dbReference>
<organism evidence="1 2">
    <name type="scientific">Euroglyphus maynei</name>
    <name type="common">Mayne's house dust mite</name>
    <dbReference type="NCBI Taxonomy" id="6958"/>
    <lineage>
        <taxon>Eukaryota</taxon>
        <taxon>Metazoa</taxon>
        <taxon>Ecdysozoa</taxon>
        <taxon>Arthropoda</taxon>
        <taxon>Chelicerata</taxon>
        <taxon>Arachnida</taxon>
        <taxon>Acari</taxon>
        <taxon>Acariformes</taxon>
        <taxon>Sarcoptiformes</taxon>
        <taxon>Astigmata</taxon>
        <taxon>Psoroptidia</taxon>
        <taxon>Analgoidea</taxon>
        <taxon>Pyroglyphidae</taxon>
        <taxon>Pyroglyphinae</taxon>
        <taxon>Euroglyphus</taxon>
    </lineage>
</organism>
<gene>
    <name evidence="1" type="ORF">BLA29_008877</name>
</gene>
<protein>
    <submittedName>
        <fullName evidence="1">Uncharacterized protein</fullName>
    </submittedName>
</protein>
<reference evidence="1 2" key="1">
    <citation type="submission" date="2017-03" db="EMBL/GenBank/DDBJ databases">
        <title>Genome Survey of Euroglyphus maynei.</title>
        <authorList>
            <person name="Arlian L.G."/>
            <person name="Morgan M.S."/>
            <person name="Rider S.D."/>
        </authorList>
    </citation>
    <scope>NUCLEOTIDE SEQUENCE [LARGE SCALE GENOMIC DNA]</scope>
    <source>
        <strain evidence="1">Arlian Lab</strain>
        <tissue evidence="1">Whole body</tissue>
    </source>
</reference>
<evidence type="ECO:0000313" key="2">
    <source>
        <dbReference type="Proteomes" id="UP000194236"/>
    </source>
</evidence>
<dbReference type="AlphaFoldDB" id="A0A1Y3BMA1"/>
<name>A0A1Y3BMA1_EURMA</name>
<comment type="caution">
    <text evidence="1">The sequence shown here is derived from an EMBL/GenBank/DDBJ whole genome shotgun (WGS) entry which is preliminary data.</text>
</comment>
<dbReference type="EMBL" id="MUJZ01014733">
    <property type="protein sequence ID" value="OTF81217.1"/>
    <property type="molecule type" value="Genomic_DNA"/>
</dbReference>
<accession>A0A1Y3BMA1</accession>
<keyword evidence="2" id="KW-1185">Reference proteome</keyword>
<sequence>MKSHSHKSHKNTFSHRVQL</sequence>